<dbReference type="SUPFAM" id="SSF52499">
    <property type="entry name" value="Isochorismatase-like hydrolases"/>
    <property type="match status" value="1"/>
</dbReference>
<evidence type="ECO:0000313" key="11">
    <source>
        <dbReference type="Proteomes" id="UP000011083"/>
    </source>
</evidence>
<comment type="pathway">
    <text evidence="5">Cofactor biosynthesis; nicotinate biosynthesis; nicotinate from nicotinamide: step 1/1.</text>
</comment>
<feature type="compositionally biased region" description="Low complexity" evidence="8">
    <location>
        <begin position="309"/>
        <end position="320"/>
    </location>
</feature>
<evidence type="ECO:0000256" key="1">
    <source>
        <dbReference type="ARBA" id="ARBA00006336"/>
    </source>
</evidence>
<evidence type="ECO:0000256" key="8">
    <source>
        <dbReference type="SAM" id="MobiDB-lite"/>
    </source>
</evidence>
<feature type="compositionally biased region" description="Basic and acidic residues" evidence="8">
    <location>
        <begin position="9"/>
        <end position="21"/>
    </location>
</feature>
<reference evidence="10 11" key="1">
    <citation type="journal article" date="2013" name="Genome Biol.">
        <title>Genome of Acanthamoeba castellanii highlights extensive lateral gene transfer and early evolution of tyrosine kinase signaling.</title>
        <authorList>
            <person name="Clarke M."/>
            <person name="Lohan A.J."/>
            <person name="Liu B."/>
            <person name="Lagkouvardos I."/>
            <person name="Roy S."/>
            <person name="Zafar N."/>
            <person name="Bertelli C."/>
            <person name="Schilde C."/>
            <person name="Kianianmomeni A."/>
            <person name="Burglin T.R."/>
            <person name="Frech C."/>
            <person name="Turcotte B."/>
            <person name="Kopec K.O."/>
            <person name="Synnott J.M."/>
            <person name="Choo C."/>
            <person name="Paponov I."/>
            <person name="Finkler A."/>
            <person name="Soon Heng Tan C."/>
            <person name="Hutchins A.P."/>
            <person name="Weinmeier T."/>
            <person name="Rattei T."/>
            <person name="Chu J.S."/>
            <person name="Gimenez G."/>
            <person name="Irimia M."/>
            <person name="Rigden D.J."/>
            <person name="Fitzpatrick D.A."/>
            <person name="Lorenzo-Morales J."/>
            <person name="Bateman A."/>
            <person name="Chiu C.H."/>
            <person name="Tang P."/>
            <person name="Hegemann P."/>
            <person name="Fromm H."/>
            <person name="Raoult D."/>
            <person name="Greub G."/>
            <person name="Miranda-Saavedra D."/>
            <person name="Chen N."/>
            <person name="Nash P."/>
            <person name="Ginger M.L."/>
            <person name="Horn M."/>
            <person name="Schaap P."/>
            <person name="Caler L."/>
            <person name="Loftus B."/>
        </authorList>
    </citation>
    <scope>NUCLEOTIDE SEQUENCE [LARGE SCALE GENOMIC DNA]</scope>
    <source>
        <strain evidence="10 11">Neff</strain>
    </source>
</reference>
<accession>L8GUP3</accession>
<dbReference type="GO" id="GO:0019363">
    <property type="term" value="P:pyridine nucleotide biosynthetic process"/>
    <property type="evidence" value="ECO:0007669"/>
    <property type="project" value="UniProtKB-KW"/>
</dbReference>
<dbReference type="RefSeq" id="XP_004338650.1">
    <property type="nucleotide sequence ID" value="XM_004338602.1"/>
</dbReference>
<dbReference type="OrthoDB" id="1739143at2759"/>
<keyword evidence="3" id="KW-0479">Metal-binding</keyword>
<dbReference type="PANTHER" id="PTHR11080">
    <property type="entry name" value="PYRAZINAMIDASE/NICOTINAMIDASE"/>
    <property type="match status" value="1"/>
</dbReference>
<dbReference type="AlphaFoldDB" id="L8GUP3"/>
<dbReference type="InterPro" id="IPR036380">
    <property type="entry name" value="Isochorismatase-like_sf"/>
</dbReference>
<evidence type="ECO:0000256" key="4">
    <source>
        <dbReference type="ARBA" id="ARBA00022801"/>
    </source>
</evidence>
<proteinExistence type="inferred from homology"/>
<dbReference type="GO" id="GO:0008936">
    <property type="term" value="F:nicotinamidase activity"/>
    <property type="evidence" value="ECO:0007669"/>
    <property type="project" value="UniProtKB-EC"/>
</dbReference>
<evidence type="ECO:0000313" key="10">
    <source>
        <dbReference type="EMBL" id="ELR16637.1"/>
    </source>
</evidence>
<gene>
    <name evidence="10" type="ORF">ACA1_088830</name>
</gene>
<dbReference type="InterPro" id="IPR000868">
    <property type="entry name" value="Isochorismatase-like_dom"/>
</dbReference>
<feature type="compositionally biased region" description="Basic and acidic residues" evidence="8">
    <location>
        <begin position="321"/>
        <end position="332"/>
    </location>
</feature>
<feature type="region of interest" description="Disordered" evidence="8">
    <location>
        <begin position="1"/>
        <end position="21"/>
    </location>
</feature>
<dbReference type="EC" id="3.5.1.19" evidence="6"/>
<keyword evidence="11" id="KW-1185">Reference proteome</keyword>
<dbReference type="Gene3D" id="3.40.50.850">
    <property type="entry name" value="Isochorismatase-like"/>
    <property type="match status" value="1"/>
</dbReference>
<keyword evidence="4" id="KW-0378">Hydrolase</keyword>
<dbReference type="InterPro" id="IPR052347">
    <property type="entry name" value="Isochorismatase_Nicotinamidase"/>
</dbReference>
<dbReference type="PANTHER" id="PTHR11080:SF2">
    <property type="entry name" value="LD05707P"/>
    <property type="match status" value="1"/>
</dbReference>
<feature type="region of interest" description="Disordered" evidence="8">
    <location>
        <begin position="286"/>
        <end position="332"/>
    </location>
</feature>
<dbReference type="Proteomes" id="UP000011083">
    <property type="component" value="Unassembled WGS sequence"/>
</dbReference>
<dbReference type="GO" id="GO:0046872">
    <property type="term" value="F:metal ion binding"/>
    <property type="evidence" value="ECO:0007669"/>
    <property type="project" value="UniProtKB-KW"/>
</dbReference>
<evidence type="ECO:0000256" key="7">
    <source>
        <dbReference type="ARBA" id="ARBA00043224"/>
    </source>
</evidence>
<dbReference type="OMA" id="HPPNHTS"/>
<evidence type="ECO:0000259" key="9">
    <source>
        <dbReference type="Pfam" id="PF00857"/>
    </source>
</evidence>
<dbReference type="VEuPathDB" id="AmoebaDB:ACA1_088830"/>
<comment type="similarity">
    <text evidence="1">Belongs to the isochorismatase family.</text>
</comment>
<evidence type="ECO:0000256" key="6">
    <source>
        <dbReference type="ARBA" id="ARBA00039017"/>
    </source>
</evidence>
<name>L8GUP3_ACACF</name>
<protein>
    <recommendedName>
        <fullName evidence="6">nicotinamidase</fullName>
        <ecNumber evidence="6">3.5.1.19</ecNumber>
    </recommendedName>
    <alternativeName>
        <fullName evidence="7">Nicotinamide deamidase</fullName>
    </alternativeName>
</protein>
<dbReference type="Pfam" id="PF00857">
    <property type="entry name" value="Isochorismatase"/>
    <property type="match status" value="1"/>
</dbReference>
<feature type="domain" description="Isochorismatase-like" evidence="9">
    <location>
        <begin position="58"/>
        <end position="282"/>
    </location>
</feature>
<evidence type="ECO:0000256" key="3">
    <source>
        <dbReference type="ARBA" id="ARBA00022723"/>
    </source>
</evidence>
<keyword evidence="2" id="KW-0662">Pyridine nucleotide biosynthesis</keyword>
<dbReference type="EMBL" id="KB007985">
    <property type="protein sequence ID" value="ELR16637.1"/>
    <property type="molecule type" value="Genomic_DNA"/>
</dbReference>
<dbReference type="CDD" id="cd01011">
    <property type="entry name" value="nicotinamidase"/>
    <property type="match status" value="1"/>
</dbReference>
<sequence>MTSVPPQKSDLRQPKEIYQDRPHGYKMETGNFKTHTSQIDDASGDKAHMKKAHKRSSAALLLIDLQNDFIEGSLAIRSCPSGHEALDVIPVVNKLRAHEYWRKVVWTLDSHPEDHCSFITNASKHPFHEKSPIKPEQAKMFDTVILQGPEKLPEMEQKLWPVHCVEGTWGWKLHKDLKVENEDSFVKKGTNSKVDSYSAFYDNAKLNKTNLHDILRAEGVRDIYLCGLAWDYCVAFTALEGRELGYNVYVVSDGCKGVDNDGIKAMSERMRQAGVKIISSQDLEKSLDEKDHNSDNNNHLEAAHRRRTASSSASSPALAVEESRERGTLSTN</sequence>
<organism evidence="10 11">
    <name type="scientific">Acanthamoeba castellanii (strain ATCC 30010 / Neff)</name>
    <dbReference type="NCBI Taxonomy" id="1257118"/>
    <lineage>
        <taxon>Eukaryota</taxon>
        <taxon>Amoebozoa</taxon>
        <taxon>Discosea</taxon>
        <taxon>Longamoebia</taxon>
        <taxon>Centramoebida</taxon>
        <taxon>Acanthamoebidae</taxon>
        <taxon>Acanthamoeba</taxon>
    </lineage>
</organism>
<evidence type="ECO:0000256" key="2">
    <source>
        <dbReference type="ARBA" id="ARBA00022642"/>
    </source>
</evidence>
<dbReference type="KEGG" id="acan:ACA1_088830"/>
<dbReference type="STRING" id="1257118.L8GUP3"/>
<dbReference type="GeneID" id="14917341"/>
<evidence type="ECO:0000256" key="5">
    <source>
        <dbReference type="ARBA" id="ARBA00037900"/>
    </source>
</evidence>